<keyword evidence="2" id="KW-1185">Reference proteome</keyword>
<evidence type="ECO:0000313" key="1">
    <source>
        <dbReference type="EMBL" id="RFZ82133.1"/>
    </source>
</evidence>
<name>A0A3E2NMG0_9SPHI</name>
<sequence>MTLNRFPLLKTIFCLVLVAITITTITGLKPAPQPGAYLQLQDQHIALSSKEFYIASVIDERSNPGIIGKLVQAGGMPAKAPEVVSASIKGGSAALKNYLIRGLPSNKNLRAVTLRIKAIDLAEKPVANGMAQGSIRVALDFGLIYDDEFTRLDSYEAESTYQRKAGGAQQAEPLLRTALDNSLIYINKWIDSQANNNIALAKAVKISFSNYTENTEGDTIYYNIDRPLKWADFKDRPRNNKYGAEVFASLGYNEDVKLVKGIFQIKIDLKIYAAKSACWAKPEAMDDYGLNHEQRHFDIVKIVAEHFRQNLLNIKYDPRNYDGPINVAYLDALREIDSLQKQYDGETAHSRNTWQQEQWNNRIDKELQQLGIKPVTAQAAFK</sequence>
<dbReference type="OrthoDB" id="5431540at2"/>
<organism evidence="1 2">
    <name type="scientific">Mucilaginibacter terrenus</name>
    <dbReference type="NCBI Taxonomy" id="2482727"/>
    <lineage>
        <taxon>Bacteria</taxon>
        <taxon>Pseudomonadati</taxon>
        <taxon>Bacteroidota</taxon>
        <taxon>Sphingobacteriia</taxon>
        <taxon>Sphingobacteriales</taxon>
        <taxon>Sphingobacteriaceae</taxon>
        <taxon>Mucilaginibacter</taxon>
    </lineage>
</organism>
<dbReference type="AlphaFoldDB" id="A0A3E2NMG0"/>
<comment type="caution">
    <text evidence="1">The sequence shown here is derived from an EMBL/GenBank/DDBJ whole genome shotgun (WGS) entry which is preliminary data.</text>
</comment>
<proteinExistence type="predicted"/>
<accession>A0A3E2NMG0</accession>
<dbReference type="EMBL" id="QWDE01000003">
    <property type="protein sequence ID" value="RFZ82133.1"/>
    <property type="molecule type" value="Genomic_DNA"/>
</dbReference>
<evidence type="ECO:0000313" key="2">
    <source>
        <dbReference type="Proteomes" id="UP000260823"/>
    </source>
</evidence>
<dbReference type="RefSeq" id="WP_117384158.1">
    <property type="nucleotide sequence ID" value="NZ_QWDE01000003.1"/>
</dbReference>
<evidence type="ECO:0008006" key="3">
    <source>
        <dbReference type="Google" id="ProtNLM"/>
    </source>
</evidence>
<protein>
    <recommendedName>
        <fullName evidence="3">DUF922 domain-containing protein</fullName>
    </recommendedName>
</protein>
<gene>
    <name evidence="1" type="ORF">DYU05_16055</name>
</gene>
<dbReference type="Proteomes" id="UP000260823">
    <property type="component" value="Unassembled WGS sequence"/>
</dbReference>
<reference evidence="1 2" key="1">
    <citation type="submission" date="2018-08" db="EMBL/GenBank/DDBJ databases">
        <title>Mucilaginibacter terrae sp. nov., isolated from manganese diggings.</title>
        <authorList>
            <person name="Huang Y."/>
            <person name="Zhou Z."/>
        </authorList>
    </citation>
    <scope>NUCLEOTIDE SEQUENCE [LARGE SCALE GENOMIC DNA]</scope>
    <source>
        <strain evidence="1 2">ZH6</strain>
    </source>
</reference>